<evidence type="ECO:0000313" key="7">
    <source>
        <dbReference type="Proteomes" id="UP000004931"/>
    </source>
</evidence>
<keyword evidence="7" id="KW-1185">Reference proteome</keyword>
<dbReference type="EMBL" id="AAVT01000007">
    <property type="protein sequence ID" value="EAW30654.1"/>
    <property type="molecule type" value="Genomic_DNA"/>
</dbReference>
<dbReference type="Gene3D" id="2.40.50.100">
    <property type="match status" value="1"/>
</dbReference>
<dbReference type="InterPro" id="IPR058792">
    <property type="entry name" value="Beta-barrel_RND_2"/>
</dbReference>
<dbReference type="PANTHER" id="PTHR32347">
    <property type="entry name" value="EFFLUX SYSTEM COMPONENT YKNX-RELATED"/>
    <property type="match status" value="1"/>
</dbReference>
<feature type="domain" description="CusB-like beta-barrel" evidence="5">
    <location>
        <begin position="260"/>
        <end position="350"/>
    </location>
</feature>
<comment type="subcellular location">
    <subcellularLocation>
        <location evidence="1">Cell envelope</location>
    </subcellularLocation>
</comment>
<gene>
    <name evidence="6" type="ORF">GP2143_00907</name>
</gene>
<dbReference type="STRING" id="247633.GP2143_00907"/>
<name>A0YF59_9GAMM</name>
<protein>
    <submittedName>
        <fullName evidence="6">HlyD family secretion protein</fullName>
    </submittedName>
</protein>
<evidence type="ECO:0000256" key="2">
    <source>
        <dbReference type="ARBA" id="ARBA00009477"/>
    </source>
</evidence>
<dbReference type="SUPFAM" id="SSF111369">
    <property type="entry name" value="HlyD-like secretion proteins"/>
    <property type="match status" value="2"/>
</dbReference>
<dbReference type="eggNOG" id="COG1566">
    <property type="taxonomic scope" value="Bacteria"/>
</dbReference>
<dbReference type="AlphaFoldDB" id="A0YF59"/>
<reference evidence="6 7" key="1">
    <citation type="journal article" date="2010" name="J. Bacteriol.">
        <title>Genome sequence of the oligotrophic marine Gammaproteobacterium HTCC2143, isolated from the Oregon Coast.</title>
        <authorList>
            <person name="Oh H.M."/>
            <person name="Kang I."/>
            <person name="Ferriera S."/>
            <person name="Giovannoni S.J."/>
            <person name="Cho J.C."/>
        </authorList>
    </citation>
    <scope>NUCLEOTIDE SEQUENCE [LARGE SCALE GENOMIC DNA]</scope>
    <source>
        <strain evidence="6 7">HTCC2143</strain>
    </source>
</reference>
<dbReference type="Gene3D" id="2.40.30.170">
    <property type="match status" value="1"/>
</dbReference>
<evidence type="ECO:0000259" key="4">
    <source>
        <dbReference type="Pfam" id="PF25917"/>
    </source>
</evidence>
<dbReference type="InterPro" id="IPR050465">
    <property type="entry name" value="UPF0194_transport"/>
</dbReference>
<evidence type="ECO:0000256" key="1">
    <source>
        <dbReference type="ARBA" id="ARBA00004196"/>
    </source>
</evidence>
<proteinExistence type="inferred from homology"/>
<dbReference type="Pfam" id="PF25917">
    <property type="entry name" value="BSH_RND"/>
    <property type="match status" value="1"/>
</dbReference>
<comment type="similarity">
    <text evidence="2">Belongs to the membrane fusion protein (MFP) (TC 8.A.1) family.</text>
</comment>
<dbReference type="GO" id="GO:0030313">
    <property type="term" value="C:cell envelope"/>
    <property type="evidence" value="ECO:0007669"/>
    <property type="project" value="UniProtKB-SubCell"/>
</dbReference>
<dbReference type="Proteomes" id="UP000004931">
    <property type="component" value="Unassembled WGS sequence"/>
</dbReference>
<dbReference type="OrthoDB" id="9811754at2"/>
<keyword evidence="3" id="KW-0175">Coiled coil</keyword>
<evidence type="ECO:0000259" key="5">
    <source>
        <dbReference type="Pfam" id="PF25954"/>
    </source>
</evidence>
<dbReference type="InterPro" id="IPR058625">
    <property type="entry name" value="MdtA-like_BSH"/>
</dbReference>
<evidence type="ECO:0000313" key="6">
    <source>
        <dbReference type="EMBL" id="EAW30654.1"/>
    </source>
</evidence>
<evidence type="ECO:0000256" key="3">
    <source>
        <dbReference type="ARBA" id="ARBA00023054"/>
    </source>
</evidence>
<feature type="domain" description="Multidrug resistance protein MdtA-like barrel-sandwich hybrid" evidence="4">
    <location>
        <begin position="40"/>
        <end position="251"/>
    </location>
</feature>
<accession>A0YF59</accession>
<dbReference type="GO" id="GO:0055085">
    <property type="term" value="P:transmembrane transport"/>
    <property type="evidence" value="ECO:0007669"/>
    <property type="project" value="InterPro"/>
</dbReference>
<dbReference type="Pfam" id="PF25954">
    <property type="entry name" value="Beta-barrel_RND_2"/>
    <property type="match status" value="1"/>
</dbReference>
<comment type="caution">
    <text evidence="6">The sequence shown here is derived from an EMBL/GenBank/DDBJ whole genome shotgun (WGS) entry which is preliminary data.</text>
</comment>
<organism evidence="6 7">
    <name type="scientific">marine gamma proteobacterium HTCC2143</name>
    <dbReference type="NCBI Taxonomy" id="247633"/>
    <lineage>
        <taxon>Bacteria</taxon>
        <taxon>Pseudomonadati</taxon>
        <taxon>Pseudomonadota</taxon>
        <taxon>Gammaproteobacteria</taxon>
        <taxon>Cellvibrionales</taxon>
        <taxon>Spongiibacteraceae</taxon>
        <taxon>BD1-7 clade</taxon>
    </lineage>
</organism>
<sequence length="361" mass="40252">MRKVILTGFTIVAIAAASYWGYQRVNYVYSDDARIASDMIDISSKVSGWLVEFPVSSGDLLQKNDVLAVIDSRETVLKLQELASHISAMAADYEGRQAERSMVERQTMGALQAAESQLAMAEASLAASDSELEFRASEWTRAQALRERRIISQQDYEADKSLFKKSQQGRQAALGSVASARAKLIEAEAAQSRLIVMERHLARLKFEQESQVAELARHRIDLQDRTMVSPLKGIVDRIFIDPGEYVQPGRRLLMMHDPDNVWVDANIKETEIRRLRPGQSVAVSVDAYPDEVFTGIIEKIGHAATSQFSLLPSTNPSGNFTKVTQRLTVKIALQQRDGLLKPGMMVEVSIDIRDQDQDIAL</sequence>